<proteinExistence type="predicted"/>
<reference evidence="2" key="1">
    <citation type="submission" date="2016-11" db="EMBL/GenBank/DDBJ databases">
        <authorList>
            <person name="Varghese N."/>
            <person name="Submissions S."/>
        </authorList>
    </citation>
    <scope>NUCLEOTIDE SEQUENCE [LARGE SCALE GENOMIC DNA]</scope>
    <source>
        <strain evidence="2">DSM 22623</strain>
    </source>
</reference>
<evidence type="ECO:0000313" key="1">
    <source>
        <dbReference type="EMBL" id="SHI77625.1"/>
    </source>
</evidence>
<dbReference type="Proteomes" id="UP000184432">
    <property type="component" value="Unassembled WGS sequence"/>
</dbReference>
<evidence type="ECO:0008006" key="3">
    <source>
        <dbReference type="Google" id="ProtNLM"/>
    </source>
</evidence>
<dbReference type="EMBL" id="FQYP01000003">
    <property type="protein sequence ID" value="SHI77625.1"/>
    <property type="molecule type" value="Genomic_DNA"/>
</dbReference>
<gene>
    <name evidence="1" type="ORF">SAMN04488508_10359</name>
</gene>
<accession>A0A1M6DWS6</accession>
<dbReference type="STRING" id="570521.SAMN04488508_10359"/>
<sequence length="167" mass="19638">MKNLKLLIGILIFSICISFVEKKSDKMDPIVGVWRIEKTVHVFKDGNTEIEYPSECFKNSRYEYKSDGSLIFKRTEGEKLEECINRPKDFWTGKWKKVNEKTYQMDYRVMFSDKSISNYSNKTNTFSFSNNNNTLNIYDDYSKSETSFVKSPEGVIVADYSVYKRVK</sequence>
<keyword evidence="2" id="KW-1185">Reference proteome</keyword>
<dbReference type="AlphaFoldDB" id="A0A1M6DWS6"/>
<organism evidence="1 2">
    <name type="scientific">Aquimarina spongiae</name>
    <dbReference type="NCBI Taxonomy" id="570521"/>
    <lineage>
        <taxon>Bacteria</taxon>
        <taxon>Pseudomonadati</taxon>
        <taxon>Bacteroidota</taxon>
        <taxon>Flavobacteriia</taxon>
        <taxon>Flavobacteriales</taxon>
        <taxon>Flavobacteriaceae</taxon>
        <taxon>Aquimarina</taxon>
    </lineage>
</organism>
<name>A0A1M6DWS6_9FLAO</name>
<evidence type="ECO:0000313" key="2">
    <source>
        <dbReference type="Proteomes" id="UP000184432"/>
    </source>
</evidence>
<protein>
    <recommendedName>
        <fullName evidence="3">Lipocalin-like domain-containing protein</fullName>
    </recommendedName>
</protein>